<protein>
    <submittedName>
        <fullName evidence="2">PAS domain-containing protein</fullName>
    </submittedName>
</protein>
<dbReference type="Proteomes" id="UP000438120">
    <property type="component" value="Unassembled WGS sequence"/>
</dbReference>
<dbReference type="AlphaFoldDB" id="A0A6A8MGD1"/>
<dbReference type="InterPro" id="IPR013655">
    <property type="entry name" value="PAS_fold_3"/>
</dbReference>
<evidence type="ECO:0000313" key="2">
    <source>
        <dbReference type="EMBL" id="MST87746.1"/>
    </source>
</evidence>
<sequence length="118" mass="13944">MIHDGDHEILFANAEMITMMGCTSFDELMNYTGRTFDGIVYEADRERVNREIDQQLERGSYDYIDYRIKTMDGQIKEVFDNGKLVDEDRFGRVFYVVILDISQLKTRHMLETALERTE</sequence>
<name>A0A6A8MGD1_9LACO</name>
<dbReference type="EMBL" id="VUMX01000031">
    <property type="protein sequence ID" value="MST87746.1"/>
    <property type="molecule type" value="Genomic_DNA"/>
</dbReference>
<dbReference type="RefSeq" id="WP_154549359.1">
    <property type="nucleotide sequence ID" value="NZ_VUMX01000031.1"/>
</dbReference>
<proteinExistence type="predicted"/>
<organism evidence="2 3">
    <name type="scientific">Lactobacillus porci</name>
    <dbReference type="NCBI Taxonomy" id="2012477"/>
    <lineage>
        <taxon>Bacteria</taxon>
        <taxon>Bacillati</taxon>
        <taxon>Bacillota</taxon>
        <taxon>Bacilli</taxon>
        <taxon>Lactobacillales</taxon>
        <taxon>Lactobacillaceae</taxon>
        <taxon>Lactobacillus</taxon>
    </lineage>
</organism>
<keyword evidence="3" id="KW-1185">Reference proteome</keyword>
<dbReference type="InterPro" id="IPR035965">
    <property type="entry name" value="PAS-like_dom_sf"/>
</dbReference>
<dbReference type="OrthoDB" id="23692at2"/>
<evidence type="ECO:0000259" key="1">
    <source>
        <dbReference type="Pfam" id="PF08447"/>
    </source>
</evidence>
<dbReference type="InterPro" id="IPR000014">
    <property type="entry name" value="PAS"/>
</dbReference>
<evidence type="ECO:0000313" key="3">
    <source>
        <dbReference type="Proteomes" id="UP000438120"/>
    </source>
</evidence>
<comment type="caution">
    <text evidence="2">The sequence shown here is derived from an EMBL/GenBank/DDBJ whole genome shotgun (WGS) entry which is preliminary data.</text>
</comment>
<accession>A0A6A8MGD1</accession>
<reference evidence="2 3" key="1">
    <citation type="submission" date="2019-08" db="EMBL/GenBank/DDBJ databases">
        <title>In-depth cultivation of the pig gut microbiome towards novel bacterial diversity and tailored functional studies.</title>
        <authorList>
            <person name="Wylensek D."/>
            <person name="Hitch T.C.A."/>
            <person name="Clavel T."/>
        </authorList>
    </citation>
    <scope>NUCLEOTIDE SEQUENCE [LARGE SCALE GENOMIC DNA]</scope>
    <source>
        <strain evidence="2 3">Bifido-178-WT-2B</strain>
    </source>
</reference>
<gene>
    <name evidence="2" type="ORF">FYJ62_09015</name>
</gene>
<feature type="domain" description="PAS fold-3" evidence="1">
    <location>
        <begin position="10"/>
        <end position="96"/>
    </location>
</feature>
<dbReference type="Gene3D" id="3.30.450.20">
    <property type="entry name" value="PAS domain"/>
    <property type="match status" value="1"/>
</dbReference>
<dbReference type="NCBIfam" id="TIGR00229">
    <property type="entry name" value="sensory_box"/>
    <property type="match status" value="1"/>
</dbReference>
<dbReference type="CDD" id="cd00130">
    <property type="entry name" value="PAS"/>
    <property type="match status" value="1"/>
</dbReference>
<dbReference type="Pfam" id="PF08447">
    <property type="entry name" value="PAS_3"/>
    <property type="match status" value="1"/>
</dbReference>
<dbReference type="SUPFAM" id="SSF55785">
    <property type="entry name" value="PYP-like sensor domain (PAS domain)"/>
    <property type="match status" value="1"/>
</dbReference>